<protein>
    <submittedName>
        <fullName evidence="1">Uncharacterized protein</fullName>
    </submittedName>
</protein>
<reference evidence="1 2" key="1">
    <citation type="submission" date="2018-04" db="EMBL/GenBank/DDBJ databases">
        <authorList>
            <person name="Vogel A."/>
        </authorList>
    </citation>
    <scope>NUCLEOTIDE SEQUENCE [LARGE SCALE GENOMIC DNA]</scope>
</reference>
<organism evidence="1 2">
    <name type="scientific">Cuscuta campestris</name>
    <dbReference type="NCBI Taxonomy" id="132261"/>
    <lineage>
        <taxon>Eukaryota</taxon>
        <taxon>Viridiplantae</taxon>
        <taxon>Streptophyta</taxon>
        <taxon>Embryophyta</taxon>
        <taxon>Tracheophyta</taxon>
        <taxon>Spermatophyta</taxon>
        <taxon>Magnoliopsida</taxon>
        <taxon>eudicotyledons</taxon>
        <taxon>Gunneridae</taxon>
        <taxon>Pentapetalae</taxon>
        <taxon>asterids</taxon>
        <taxon>lamiids</taxon>
        <taxon>Solanales</taxon>
        <taxon>Convolvulaceae</taxon>
        <taxon>Cuscuteae</taxon>
        <taxon>Cuscuta</taxon>
        <taxon>Cuscuta subgen. Grammica</taxon>
        <taxon>Cuscuta sect. Cleistogrammica</taxon>
    </lineage>
</organism>
<evidence type="ECO:0000313" key="1">
    <source>
        <dbReference type="EMBL" id="VFQ66105.1"/>
    </source>
</evidence>
<dbReference type="EMBL" id="OOIL02000516">
    <property type="protein sequence ID" value="VFQ66105.1"/>
    <property type="molecule type" value="Genomic_DNA"/>
</dbReference>
<accession>A0A484KNR8</accession>
<name>A0A484KNR8_9ASTE</name>
<sequence length="139" mass="15183">MRSRPSVAARQSSGLFLLHGLDHHDRHLGQGSHGQPPDLPRRRFGHVAIAGSFPAARWFVRPGGLSRSRWSAIVDVLGATTPTELGENWVGAVEIASKRFVLGDRPVDLAIVGARAAIRRLGRRRHLANRLCCIGFGNK</sequence>
<dbReference type="Proteomes" id="UP000595140">
    <property type="component" value="Unassembled WGS sequence"/>
</dbReference>
<proteinExistence type="predicted"/>
<evidence type="ECO:0000313" key="2">
    <source>
        <dbReference type="Proteomes" id="UP000595140"/>
    </source>
</evidence>
<dbReference type="AlphaFoldDB" id="A0A484KNR8"/>
<gene>
    <name evidence="1" type="ORF">CCAM_LOCUS7881</name>
</gene>
<keyword evidence="2" id="KW-1185">Reference proteome</keyword>